<evidence type="ECO:0000259" key="2">
    <source>
        <dbReference type="Pfam" id="PF04909"/>
    </source>
</evidence>
<comment type="caution">
    <text evidence="3">The sequence shown here is derived from an EMBL/GenBank/DDBJ whole genome shotgun (WGS) entry which is preliminary data.</text>
</comment>
<name>A0A9D1NFN9_9FIRM</name>
<dbReference type="Pfam" id="PF04909">
    <property type="entry name" value="Amidohydro_2"/>
    <property type="match status" value="1"/>
</dbReference>
<reference evidence="3" key="2">
    <citation type="journal article" date="2021" name="PeerJ">
        <title>Extensive microbial diversity within the chicken gut microbiome revealed by metagenomics and culture.</title>
        <authorList>
            <person name="Gilroy R."/>
            <person name="Ravi A."/>
            <person name="Getino M."/>
            <person name="Pursley I."/>
            <person name="Horton D.L."/>
            <person name="Alikhan N.F."/>
            <person name="Baker D."/>
            <person name="Gharbi K."/>
            <person name="Hall N."/>
            <person name="Watson M."/>
            <person name="Adriaenssens E.M."/>
            <person name="Foster-Nyarko E."/>
            <person name="Jarju S."/>
            <person name="Secka A."/>
            <person name="Antonio M."/>
            <person name="Oren A."/>
            <person name="Chaudhuri R.R."/>
            <person name="La Ragione R."/>
            <person name="Hildebrand F."/>
            <person name="Pallen M.J."/>
        </authorList>
    </citation>
    <scope>NUCLEOTIDE SEQUENCE</scope>
    <source>
        <strain evidence="3">4920</strain>
    </source>
</reference>
<evidence type="ECO:0000313" key="4">
    <source>
        <dbReference type="Proteomes" id="UP000886743"/>
    </source>
</evidence>
<dbReference type="PANTHER" id="PTHR21240">
    <property type="entry name" value="2-AMINO-3-CARBOXYLMUCONATE-6-SEMIALDEHYDE DECARBOXYLASE"/>
    <property type="match status" value="1"/>
</dbReference>
<reference evidence="3" key="1">
    <citation type="submission" date="2020-10" db="EMBL/GenBank/DDBJ databases">
        <authorList>
            <person name="Gilroy R."/>
        </authorList>
    </citation>
    <scope>NUCLEOTIDE SEQUENCE</scope>
    <source>
        <strain evidence="3">4920</strain>
    </source>
</reference>
<proteinExistence type="predicted"/>
<dbReference type="InterPro" id="IPR006680">
    <property type="entry name" value="Amidohydro-rel"/>
</dbReference>
<dbReference type="GO" id="GO:0019748">
    <property type="term" value="P:secondary metabolic process"/>
    <property type="evidence" value="ECO:0007669"/>
    <property type="project" value="TreeGrafter"/>
</dbReference>
<protein>
    <submittedName>
        <fullName evidence="3">Amidohydrolase</fullName>
    </submittedName>
</protein>
<dbReference type="GO" id="GO:0016831">
    <property type="term" value="F:carboxy-lyase activity"/>
    <property type="evidence" value="ECO:0007669"/>
    <property type="project" value="InterPro"/>
</dbReference>
<evidence type="ECO:0000256" key="1">
    <source>
        <dbReference type="ARBA" id="ARBA00023239"/>
    </source>
</evidence>
<dbReference type="InterPro" id="IPR032466">
    <property type="entry name" value="Metal_Hydrolase"/>
</dbReference>
<feature type="domain" description="Amidohydrolase-related" evidence="2">
    <location>
        <begin position="14"/>
        <end position="272"/>
    </location>
</feature>
<organism evidence="3 4">
    <name type="scientific">Candidatus Aphodoplasma excrementigallinarum</name>
    <dbReference type="NCBI Taxonomy" id="2840673"/>
    <lineage>
        <taxon>Bacteria</taxon>
        <taxon>Bacillati</taxon>
        <taxon>Bacillota</taxon>
        <taxon>Clostridia</taxon>
        <taxon>Eubacteriales</taxon>
        <taxon>Candidatus Aphodoplasma</taxon>
    </lineage>
</organism>
<dbReference type="GO" id="GO:0005737">
    <property type="term" value="C:cytoplasm"/>
    <property type="evidence" value="ECO:0007669"/>
    <property type="project" value="TreeGrafter"/>
</dbReference>
<accession>A0A9D1NFN9</accession>
<dbReference type="SUPFAM" id="SSF51556">
    <property type="entry name" value="Metallo-dependent hydrolases"/>
    <property type="match status" value="1"/>
</dbReference>
<dbReference type="EMBL" id="DVOF01000044">
    <property type="protein sequence ID" value="HIV02220.1"/>
    <property type="molecule type" value="Genomic_DNA"/>
</dbReference>
<dbReference type="GO" id="GO:0016787">
    <property type="term" value="F:hydrolase activity"/>
    <property type="evidence" value="ECO:0007669"/>
    <property type="project" value="InterPro"/>
</dbReference>
<evidence type="ECO:0000313" key="3">
    <source>
        <dbReference type="EMBL" id="HIV02220.1"/>
    </source>
</evidence>
<dbReference type="AlphaFoldDB" id="A0A9D1NFN9"/>
<dbReference type="InterPro" id="IPR032465">
    <property type="entry name" value="ACMSD"/>
</dbReference>
<dbReference type="Gene3D" id="3.20.20.140">
    <property type="entry name" value="Metal-dependent hydrolases"/>
    <property type="match status" value="1"/>
</dbReference>
<keyword evidence="1" id="KW-0456">Lyase</keyword>
<dbReference type="Proteomes" id="UP000886743">
    <property type="component" value="Unassembled WGS sequence"/>
</dbReference>
<dbReference type="CDD" id="cd01292">
    <property type="entry name" value="metallo-dependent_hydrolases"/>
    <property type="match status" value="1"/>
</dbReference>
<sequence length="272" mass="31456">MAEEKKSIFGYKTVDFHAHAFPDKIAEKAAQNLETYYHMPLVSKGHFDTLLQKAEAANIDKLVILSTATKPEQVENVNNYLASLAEQYPERLVAFGTIHPGYANYKEELRRVKSLGLRGIKLHADFQGFDLDAKEMLPIYEEIVKLGLPILFHMGDRTYDRTSPKRLAWLLEQYPEMIAIGAHLGGVFMWDESIEYLVGKNLYFDTSSTLHELAPEKFMYIVRQHGVDKILFGTDYPLSDYELEYKRFQTLPLTEEEKEKIFYKNAYRLLGL</sequence>
<dbReference type="PANTHER" id="PTHR21240:SF28">
    <property type="entry name" value="ISO-OROTATE DECARBOXYLASE (EUROFUNG)"/>
    <property type="match status" value="1"/>
</dbReference>
<gene>
    <name evidence="3" type="ORF">IAC74_01495</name>
</gene>